<dbReference type="PROSITE" id="PS50222">
    <property type="entry name" value="EF_HAND_2"/>
    <property type="match status" value="1"/>
</dbReference>
<feature type="compositionally biased region" description="Low complexity" evidence="6">
    <location>
        <begin position="676"/>
        <end position="686"/>
    </location>
</feature>
<dbReference type="Gene3D" id="2.60.120.310">
    <property type="entry name" value="Copper type II, ascorbate-dependent monooxygenase, N-terminal domain"/>
    <property type="match status" value="1"/>
</dbReference>
<dbReference type="InterPro" id="IPR013740">
    <property type="entry name" value="Redoxin"/>
</dbReference>
<dbReference type="GO" id="GO:0020037">
    <property type="term" value="F:heme binding"/>
    <property type="evidence" value="ECO:0007669"/>
    <property type="project" value="InterPro"/>
</dbReference>
<dbReference type="InterPro" id="IPR002048">
    <property type="entry name" value="EF_hand_dom"/>
</dbReference>
<evidence type="ECO:0000256" key="6">
    <source>
        <dbReference type="SAM" id="MobiDB-lite"/>
    </source>
</evidence>
<evidence type="ECO:0000313" key="10">
    <source>
        <dbReference type="EMBL" id="RAK59238.1"/>
    </source>
</evidence>
<evidence type="ECO:0008006" key="12">
    <source>
        <dbReference type="Google" id="ProtNLM"/>
    </source>
</evidence>
<evidence type="ECO:0000256" key="3">
    <source>
        <dbReference type="ARBA" id="ARBA00023004"/>
    </source>
</evidence>
<dbReference type="PROSITE" id="PS51257">
    <property type="entry name" value="PROKAR_LIPOPROTEIN"/>
    <property type="match status" value="1"/>
</dbReference>
<feature type="region of interest" description="Disordered" evidence="6">
    <location>
        <begin position="676"/>
        <end position="696"/>
    </location>
</feature>
<dbReference type="Gene3D" id="3.40.30.10">
    <property type="entry name" value="Glutaredoxin"/>
    <property type="match status" value="1"/>
</dbReference>
<dbReference type="PANTHER" id="PTHR43640:SF1">
    <property type="entry name" value="THIOREDOXIN-DEPENDENT PEROXIREDOXIN"/>
    <property type="match status" value="1"/>
</dbReference>
<dbReference type="Pfam" id="PF13202">
    <property type="entry name" value="EF-hand_5"/>
    <property type="match status" value="1"/>
</dbReference>
<evidence type="ECO:0000259" key="9">
    <source>
        <dbReference type="PROSITE" id="PS51352"/>
    </source>
</evidence>
<proteinExistence type="predicted"/>
<dbReference type="InterPro" id="IPR036939">
    <property type="entry name" value="Cu2_ascorb_mOase_N_sf"/>
</dbReference>
<evidence type="ECO:0000313" key="11">
    <source>
        <dbReference type="Proteomes" id="UP000249842"/>
    </source>
</evidence>
<accession>A0A328B2J9</accession>
<comment type="caution">
    <text evidence="10">The sequence shown here is derived from an EMBL/GenBank/DDBJ whole genome shotgun (WGS) entry which is preliminary data.</text>
</comment>
<dbReference type="SUPFAM" id="SSF52833">
    <property type="entry name" value="Thioredoxin-like"/>
    <property type="match status" value="1"/>
</dbReference>
<dbReference type="InterPro" id="IPR013766">
    <property type="entry name" value="Thioredoxin_domain"/>
</dbReference>
<dbReference type="InterPro" id="IPR008977">
    <property type="entry name" value="PHM/PNGase_F_dom_sf"/>
</dbReference>
<feature type="domain" description="Cytochrome c" evidence="8">
    <location>
        <begin position="230"/>
        <end position="313"/>
    </location>
</feature>
<dbReference type="OrthoDB" id="9809746at2"/>
<dbReference type="SUPFAM" id="SSF46626">
    <property type="entry name" value="Cytochrome c"/>
    <property type="match status" value="1"/>
</dbReference>
<dbReference type="Gene3D" id="1.10.238.10">
    <property type="entry name" value="EF-hand"/>
    <property type="match status" value="1"/>
</dbReference>
<dbReference type="PANTHER" id="PTHR43640">
    <property type="entry name" value="OS07G0260300 PROTEIN"/>
    <property type="match status" value="1"/>
</dbReference>
<dbReference type="GO" id="GO:0005507">
    <property type="term" value="F:copper ion binding"/>
    <property type="evidence" value="ECO:0007669"/>
    <property type="project" value="InterPro"/>
</dbReference>
<evidence type="ECO:0000259" key="8">
    <source>
        <dbReference type="PROSITE" id="PS51007"/>
    </source>
</evidence>
<dbReference type="InterPro" id="IPR009056">
    <property type="entry name" value="Cyt_c-like_dom"/>
</dbReference>
<gene>
    <name evidence="10" type="ORF">DJ021_05190</name>
</gene>
<protein>
    <recommendedName>
        <fullName evidence="12">Redoxin domain-containing protein</fullName>
    </recommendedName>
</protein>
<dbReference type="PROSITE" id="PS51352">
    <property type="entry name" value="THIOREDOXIN_2"/>
    <property type="match status" value="1"/>
</dbReference>
<keyword evidence="4" id="KW-1015">Disulfide bond</keyword>
<evidence type="ECO:0000256" key="4">
    <source>
        <dbReference type="ARBA" id="ARBA00023157"/>
    </source>
</evidence>
<dbReference type="InterPro" id="IPR036909">
    <property type="entry name" value="Cyt_c-like_dom_sf"/>
</dbReference>
<dbReference type="InterPro" id="IPR047262">
    <property type="entry name" value="PRX-like1"/>
</dbReference>
<reference evidence="11" key="1">
    <citation type="submission" date="2018-05" db="EMBL/GenBank/DDBJ databases">
        <authorList>
            <person name="Li X."/>
        </authorList>
    </citation>
    <scope>NUCLEOTIDE SEQUENCE [LARGE SCALE GENOMIC DNA]</scope>
    <source>
        <strain evidence="11">HKS-05</strain>
    </source>
</reference>
<dbReference type="SUPFAM" id="SSF47473">
    <property type="entry name" value="EF-hand"/>
    <property type="match status" value="1"/>
</dbReference>
<keyword evidence="11" id="KW-1185">Reference proteome</keyword>
<dbReference type="Gene3D" id="2.60.120.230">
    <property type="match status" value="1"/>
</dbReference>
<dbReference type="EMBL" id="QFYP01000001">
    <property type="protein sequence ID" value="RAK59238.1"/>
    <property type="molecule type" value="Genomic_DNA"/>
</dbReference>
<keyword evidence="1 5" id="KW-0349">Heme</keyword>
<keyword evidence="2 5" id="KW-0479">Metal-binding</keyword>
<evidence type="ECO:0000256" key="2">
    <source>
        <dbReference type="ARBA" id="ARBA00022723"/>
    </source>
</evidence>
<dbReference type="InterPro" id="IPR018247">
    <property type="entry name" value="EF_Hand_1_Ca_BS"/>
</dbReference>
<feature type="domain" description="Thioredoxin" evidence="9">
    <location>
        <begin position="46"/>
        <end position="199"/>
    </location>
</feature>
<evidence type="ECO:0000256" key="5">
    <source>
        <dbReference type="PROSITE-ProRule" id="PRU00433"/>
    </source>
</evidence>
<dbReference type="Proteomes" id="UP000249842">
    <property type="component" value="Unassembled WGS sequence"/>
</dbReference>
<dbReference type="PROSITE" id="PS51007">
    <property type="entry name" value="CYTC"/>
    <property type="match status" value="1"/>
</dbReference>
<sequence>MTSARHIVLTAAAGALLFGCSTDTGAPHAMQYARPTADTAPMAMAAAMPKTVDNFMLVDQDLGAHELYRLADARAIVIVTQGDGCPIVRAMSPALKALKAAYAAKGVEFMMLNSNLQDTREAIQEEAKTYGYDMPILMDSNQLVGESLGVTRTAEVFVINPKTWQVVYHGPLDDRSDYGGAQKANVTPFAANALDDLLAGKAAIHEAGMQTKGCLIDFPQRSAAAMTRISYAKDVAPILEAKCVACHQEGGIGPFAMSSYEMVKGFSPMIREVIRTHRMPPWNADPHVGKFQDDKSLSPDQIKTIVHWIEAGSPRGAGPDPLAAKRHVAAEWPLGKPDLILNVPAYTIPASGVVDYQRPIVPNPLAEGKWIRASTVKVSQRQGVHHLLTGYMKEVPADGKGNESRWGVSVGGYAVGAESMISPKNVGAYLPPGGAIGIQAHYTPFGKEVVDQSQIGLYFYDKDKTPGLVLHNSVVVDNTIVLPPNDGHHQEVAYLAFPHDALLYSAFPHAHYRGAASDLWIRYPDGKEKLLLSLPRYDFNWQRDYTFAEPVKVPAGSKLIVHYIYDNSKRNPNNPDPNKTVVWGDQSWEEMLYTAVRYRWLDETSAKPVDYDEELNANRFMGMMDDNLDGKLEKAELKGRIGETLLTYFAQIDTNHDGYLQAAELKAAQAMMANRRRPATAAAAPAKPVSGPTGGE</sequence>
<dbReference type="InterPro" id="IPR014784">
    <property type="entry name" value="Cu2_ascorb_mOase-like_C"/>
</dbReference>
<dbReference type="InterPro" id="IPR036249">
    <property type="entry name" value="Thioredoxin-like_sf"/>
</dbReference>
<dbReference type="GO" id="GO:0005509">
    <property type="term" value="F:calcium ion binding"/>
    <property type="evidence" value="ECO:0007669"/>
    <property type="project" value="InterPro"/>
</dbReference>
<evidence type="ECO:0000256" key="1">
    <source>
        <dbReference type="ARBA" id="ARBA00022617"/>
    </source>
</evidence>
<dbReference type="InterPro" id="IPR011992">
    <property type="entry name" value="EF-hand-dom_pair"/>
</dbReference>
<name>A0A328B2J9_9CAUL</name>
<dbReference type="GO" id="GO:0009055">
    <property type="term" value="F:electron transfer activity"/>
    <property type="evidence" value="ECO:0007669"/>
    <property type="project" value="InterPro"/>
</dbReference>
<keyword evidence="3 5" id="KW-0408">Iron</keyword>
<evidence type="ECO:0000259" key="7">
    <source>
        <dbReference type="PROSITE" id="PS50222"/>
    </source>
</evidence>
<dbReference type="GO" id="GO:0016715">
    <property type="term" value="F:oxidoreductase activity, acting on paired donors, with incorporation or reduction of molecular oxygen, reduced ascorbate as one donor, and incorporation of one atom of oxygen"/>
    <property type="evidence" value="ECO:0007669"/>
    <property type="project" value="InterPro"/>
</dbReference>
<feature type="domain" description="EF-hand" evidence="7">
    <location>
        <begin position="640"/>
        <end position="675"/>
    </location>
</feature>
<organism evidence="10 11">
    <name type="scientific">Phenylobacterium hankyongense</name>
    <dbReference type="NCBI Taxonomy" id="1813876"/>
    <lineage>
        <taxon>Bacteria</taxon>
        <taxon>Pseudomonadati</taxon>
        <taxon>Pseudomonadota</taxon>
        <taxon>Alphaproteobacteria</taxon>
        <taxon>Caulobacterales</taxon>
        <taxon>Caulobacteraceae</taxon>
        <taxon>Phenylobacterium</taxon>
    </lineage>
</organism>
<dbReference type="SUPFAM" id="SSF49742">
    <property type="entry name" value="PHM/PNGase F"/>
    <property type="match status" value="2"/>
</dbReference>
<dbReference type="RefSeq" id="WP_111456531.1">
    <property type="nucleotide sequence ID" value="NZ_QFYP01000001.1"/>
</dbReference>
<dbReference type="PROSITE" id="PS00018">
    <property type="entry name" value="EF_HAND_1"/>
    <property type="match status" value="1"/>
</dbReference>
<dbReference type="AlphaFoldDB" id="A0A328B2J9"/>
<dbReference type="Pfam" id="PF08534">
    <property type="entry name" value="Redoxin"/>
    <property type="match status" value="1"/>
</dbReference>